<protein>
    <recommendedName>
        <fullName evidence="7">UPF0761 membrane protein D1Z90_03820</fullName>
    </recommendedName>
</protein>
<dbReference type="AlphaFoldDB" id="A0A418YJ23"/>
<dbReference type="OrthoDB" id="9808671at2"/>
<comment type="caution">
    <text evidence="9">The sequence shown here is derived from an EMBL/GenBank/DDBJ whole genome shotgun (WGS) entry which is preliminary data.</text>
</comment>
<keyword evidence="3" id="KW-0997">Cell inner membrane</keyword>
<feature type="region of interest" description="Disordered" evidence="8">
    <location>
        <begin position="282"/>
        <end position="304"/>
    </location>
</feature>
<keyword evidence="4 7" id="KW-0812">Transmembrane</keyword>
<feature type="transmembrane region" description="Helical" evidence="7">
    <location>
        <begin position="21"/>
        <end position="45"/>
    </location>
</feature>
<organism evidence="9 10">
    <name type="scientific">Motilimonas pumila</name>
    <dbReference type="NCBI Taxonomy" id="2303987"/>
    <lineage>
        <taxon>Bacteria</taxon>
        <taxon>Pseudomonadati</taxon>
        <taxon>Pseudomonadota</taxon>
        <taxon>Gammaproteobacteria</taxon>
        <taxon>Alteromonadales</taxon>
        <taxon>Alteromonadales genera incertae sedis</taxon>
        <taxon>Motilimonas</taxon>
    </lineage>
</organism>
<evidence type="ECO:0000256" key="3">
    <source>
        <dbReference type="ARBA" id="ARBA00022519"/>
    </source>
</evidence>
<evidence type="ECO:0000256" key="6">
    <source>
        <dbReference type="ARBA" id="ARBA00023136"/>
    </source>
</evidence>
<dbReference type="PIRSF" id="PIRSF035875">
    <property type="entry name" value="RNase_BN"/>
    <property type="match status" value="1"/>
</dbReference>
<dbReference type="EMBL" id="QZCH01000002">
    <property type="protein sequence ID" value="RJG50609.1"/>
    <property type="molecule type" value="Genomic_DNA"/>
</dbReference>
<evidence type="ECO:0000256" key="8">
    <source>
        <dbReference type="SAM" id="MobiDB-lite"/>
    </source>
</evidence>
<dbReference type="InterPro" id="IPR023679">
    <property type="entry name" value="UPF0761_bac"/>
</dbReference>
<reference evidence="9 10" key="1">
    <citation type="submission" date="2018-09" db="EMBL/GenBank/DDBJ databases">
        <authorList>
            <person name="Wang F."/>
        </authorList>
    </citation>
    <scope>NUCLEOTIDE SEQUENCE [LARGE SCALE GENOMIC DNA]</scope>
    <source>
        <strain evidence="9 10">PLHSC7-2</strain>
    </source>
</reference>
<dbReference type="InterPro" id="IPR017039">
    <property type="entry name" value="Virul_fac_BrkB"/>
</dbReference>
<dbReference type="GO" id="GO:0005886">
    <property type="term" value="C:plasma membrane"/>
    <property type="evidence" value="ECO:0007669"/>
    <property type="project" value="UniProtKB-SubCell"/>
</dbReference>
<feature type="transmembrane region" description="Helical" evidence="7">
    <location>
        <begin position="125"/>
        <end position="149"/>
    </location>
</feature>
<dbReference type="NCBIfam" id="TIGR00765">
    <property type="entry name" value="yihY_not_rbn"/>
    <property type="match status" value="1"/>
</dbReference>
<comment type="subcellular location">
    <subcellularLocation>
        <location evidence="1 7">Cell membrane</location>
        <topology evidence="1 7">Multi-pass membrane protein</topology>
    </subcellularLocation>
</comment>
<evidence type="ECO:0000313" key="9">
    <source>
        <dbReference type="EMBL" id="RJG50609.1"/>
    </source>
</evidence>
<dbReference type="PANTHER" id="PTHR30213:SF0">
    <property type="entry name" value="UPF0761 MEMBRANE PROTEIN YIHY"/>
    <property type="match status" value="1"/>
</dbReference>
<keyword evidence="6 7" id="KW-0472">Membrane</keyword>
<reference evidence="9 10" key="2">
    <citation type="submission" date="2019-01" db="EMBL/GenBank/DDBJ databases">
        <title>Motilimonas pumilus sp. nov., isolated from the gut of sea cucumber (Apostichopus japonicus).</title>
        <authorList>
            <person name="Wang F.-Q."/>
            <person name="Ren L.-H."/>
            <person name="Lin Y.-W."/>
            <person name="Sun G.-H."/>
            <person name="Du Z.-J."/>
            <person name="Zhao J.-X."/>
            <person name="Liu X.-J."/>
            <person name="Liu L.-J."/>
        </authorList>
    </citation>
    <scope>NUCLEOTIDE SEQUENCE [LARGE SCALE GENOMIC DNA]</scope>
    <source>
        <strain evidence="9 10">PLHSC7-2</strain>
    </source>
</reference>
<gene>
    <name evidence="9" type="ORF">D1Z90_03820</name>
</gene>
<dbReference type="PANTHER" id="PTHR30213">
    <property type="entry name" value="INNER MEMBRANE PROTEIN YHJD"/>
    <property type="match status" value="1"/>
</dbReference>
<proteinExistence type="inferred from homology"/>
<evidence type="ECO:0000256" key="4">
    <source>
        <dbReference type="ARBA" id="ARBA00022692"/>
    </source>
</evidence>
<feature type="transmembrane region" description="Helical" evidence="7">
    <location>
        <begin position="169"/>
        <end position="186"/>
    </location>
</feature>
<feature type="transmembrane region" description="Helical" evidence="7">
    <location>
        <begin position="193"/>
        <end position="210"/>
    </location>
</feature>
<evidence type="ECO:0000256" key="7">
    <source>
        <dbReference type="HAMAP-Rule" id="MF_00672"/>
    </source>
</evidence>
<evidence type="ECO:0000256" key="1">
    <source>
        <dbReference type="ARBA" id="ARBA00004651"/>
    </source>
</evidence>
<evidence type="ECO:0000313" key="10">
    <source>
        <dbReference type="Proteomes" id="UP000283255"/>
    </source>
</evidence>
<accession>A0A418YJ23</accession>
<feature type="transmembrane region" description="Helical" evidence="7">
    <location>
        <begin position="230"/>
        <end position="252"/>
    </location>
</feature>
<evidence type="ECO:0000256" key="2">
    <source>
        <dbReference type="ARBA" id="ARBA00022475"/>
    </source>
</evidence>
<name>A0A418YJ23_9GAMM</name>
<keyword evidence="2 7" id="KW-1003">Cell membrane</keyword>
<dbReference type="HAMAP" id="MF_00672">
    <property type="entry name" value="UPF0761"/>
    <property type="match status" value="1"/>
</dbReference>
<feature type="transmembrane region" description="Helical" evidence="7">
    <location>
        <begin position="85"/>
        <end position="104"/>
    </location>
</feature>
<keyword evidence="5 7" id="KW-1133">Transmembrane helix</keyword>
<evidence type="ECO:0000256" key="5">
    <source>
        <dbReference type="ARBA" id="ARBA00022989"/>
    </source>
</evidence>
<sequence>MAFSVHIYRRAHEDRIKVSAGYLAYVTLLSLVPMLAVIFAVLSAFPVFKSMQVMIEDFVYNNFVPASGDAVREHLTGFIANTSQMTAMGIGALIVVALLLISAVDQNLNHIWRVRKKRNMASAFAMYWMVLSLGPVVVGASIAMSSYVISLNIITDAELLTHGQQMLRFLPLLISIVMFLGIYTLVPNTRVKLRHALVGAIVAAMLFELSKKGFAFYITQFPSYQAIYGALATIPILFVWVYLSWIIVLFGAEFTAALGDYPGLPVRSPSLSKTATDDGLIDAEHDELQPPVDDTDDEVRSSPR</sequence>
<dbReference type="Pfam" id="PF03631">
    <property type="entry name" value="Virul_fac_BrkB"/>
    <property type="match status" value="1"/>
</dbReference>
<dbReference type="Proteomes" id="UP000283255">
    <property type="component" value="Unassembled WGS sequence"/>
</dbReference>
<keyword evidence="10" id="KW-1185">Reference proteome</keyword>
<comment type="similarity">
    <text evidence="7">Belongs to the UPF0761 family.</text>
</comment>
<dbReference type="NCBIfam" id="NF002457">
    <property type="entry name" value="PRK01637.1"/>
    <property type="match status" value="1"/>
</dbReference>